<dbReference type="SUPFAM" id="SSF46785">
    <property type="entry name" value="Winged helix' DNA-binding domain"/>
    <property type="match status" value="1"/>
</dbReference>
<dbReference type="Pfam" id="PF00126">
    <property type="entry name" value="HTH_1"/>
    <property type="match status" value="1"/>
</dbReference>
<dbReference type="FunFam" id="1.10.10.10:FF:000001">
    <property type="entry name" value="LysR family transcriptional regulator"/>
    <property type="match status" value="1"/>
</dbReference>
<proteinExistence type="inferred from homology"/>
<dbReference type="PRINTS" id="PR00039">
    <property type="entry name" value="HTHLYSR"/>
</dbReference>
<accession>A0A4R1I231</accession>
<evidence type="ECO:0000313" key="6">
    <source>
        <dbReference type="EMBL" id="TCK28828.1"/>
    </source>
</evidence>
<keyword evidence="3" id="KW-0238">DNA-binding</keyword>
<dbReference type="PROSITE" id="PS50931">
    <property type="entry name" value="HTH_LYSR"/>
    <property type="match status" value="1"/>
</dbReference>
<reference evidence="6 7" key="1">
    <citation type="submission" date="2019-03" db="EMBL/GenBank/DDBJ databases">
        <title>Genomic Encyclopedia of Type Strains, Phase IV (KMG-IV): sequencing the most valuable type-strain genomes for metagenomic binning, comparative biology and taxonomic classification.</title>
        <authorList>
            <person name="Goeker M."/>
        </authorList>
    </citation>
    <scope>NUCLEOTIDE SEQUENCE [LARGE SCALE GENOMIC DNA]</scope>
    <source>
        <strain evidence="6 7">DSM 101</strain>
    </source>
</reference>
<name>A0A4R1I231_ANCAQ</name>
<gene>
    <name evidence="6" type="ORF">EV667_2841</name>
</gene>
<keyword evidence="7" id="KW-1185">Reference proteome</keyword>
<comment type="similarity">
    <text evidence="1">Belongs to the LysR transcriptional regulatory family.</text>
</comment>
<evidence type="ECO:0000256" key="3">
    <source>
        <dbReference type="ARBA" id="ARBA00023125"/>
    </source>
</evidence>
<keyword evidence="2" id="KW-0805">Transcription regulation</keyword>
<evidence type="ECO:0000256" key="1">
    <source>
        <dbReference type="ARBA" id="ARBA00009437"/>
    </source>
</evidence>
<dbReference type="PANTHER" id="PTHR30537">
    <property type="entry name" value="HTH-TYPE TRANSCRIPTIONAL REGULATOR"/>
    <property type="match status" value="1"/>
</dbReference>
<dbReference type="InterPro" id="IPR005119">
    <property type="entry name" value="LysR_subst-bd"/>
</dbReference>
<dbReference type="PANTHER" id="PTHR30537:SF20">
    <property type="entry name" value="TRANSCRIPTIONAL REGULATORY PROTEIN"/>
    <property type="match status" value="1"/>
</dbReference>
<dbReference type="Gene3D" id="1.10.10.10">
    <property type="entry name" value="Winged helix-like DNA-binding domain superfamily/Winged helix DNA-binding domain"/>
    <property type="match status" value="1"/>
</dbReference>
<dbReference type="Proteomes" id="UP000295030">
    <property type="component" value="Unassembled WGS sequence"/>
</dbReference>
<dbReference type="GO" id="GO:0043565">
    <property type="term" value="F:sequence-specific DNA binding"/>
    <property type="evidence" value="ECO:0007669"/>
    <property type="project" value="TreeGrafter"/>
</dbReference>
<dbReference type="EMBL" id="SMFY01000002">
    <property type="protein sequence ID" value="TCK28828.1"/>
    <property type="molecule type" value="Genomic_DNA"/>
</dbReference>
<evidence type="ECO:0000259" key="5">
    <source>
        <dbReference type="PROSITE" id="PS50931"/>
    </source>
</evidence>
<dbReference type="InterPro" id="IPR036390">
    <property type="entry name" value="WH_DNA-bd_sf"/>
</dbReference>
<dbReference type="Pfam" id="PF03466">
    <property type="entry name" value="LysR_substrate"/>
    <property type="match status" value="1"/>
</dbReference>
<organism evidence="6 7">
    <name type="scientific">Ancylobacter aquaticus</name>
    <dbReference type="NCBI Taxonomy" id="100"/>
    <lineage>
        <taxon>Bacteria</taxon>
        <taxon>Pseudomonadati</taxon>
        <taxon>Pseudomonadota</taxon>
        <taxon>Alphaproteobacteria</taxon>
        <taxon>Hyphomicrobiales</taxon>
        <taxon>Xanthobacteraceae</taxon>
        <taxon>Ancylobacter</taxon>
    </lineage>
</organism>
<dbReference type="InterPro" id="IPR058163">
    <property type="entry name" value="LysR-type_TF_proteobact-type"/>
</dbReference>
<dbReference type="Gene3D" id="3.40.190.290">
    <property type="match status" value="1"/>
</dbReference>
<dbReference type="CDD" id="cd08422">
    <property type="entry name" value="PBP2_CrgA_like"/>
    <property type="match status" value="1"/>
</dbReference>
<dbReference type="InterPro" id="IPR000847">
    <property type="entry name" value="LysR_HTH_N"/>
</dbReference>
<keyword evidence="4" id="KW-0804">Transcription</keyword>
<dbReference type="InterPro" id="IPR036388">
    <property type="entry name" value="WH-like_DNA-bd_sf"/>
</dbReference>
<protein>
    <submittedName>
        <fullName evidence="6">LysR family transcriptional regulator</fullName>
    </submittedName>
</protein>
<dbReference type="SUPFAM" id="SSF53850">
    <property type="entry name" value="Periplasmic binding protein-like II"/>
    <property type="match status" value="1"/>
</dbReference>
<evidence type="ECO:0000313" key="7">
    <source>
        <dbReference type="Proteomes" id="UP000295030"/>
    </source>
</evidence>
<sequence>MSEGPRRMDNKANRARDMDWDKLKVFHVAAEAGSFTHAGEALGLSQSAVSRQVSALEQELNIPLFHRHARGLILTEQGDLLYRTAHEVFMKLEAARAKLTDSREKPNGELRVTTTMGLGTHWLTARIGEFLELYPDIRITLILTDDELDLAMREADVAIRLRQPVQPDLIQRKLFTVHFHAFASAEYLKRNGHPRTLDELDKDKHRIILLGGPIPSYFQGLNWLERAGLEDDQEGRVPSLSVNNVLGLKRAVERGVGIGIVPDYLLEDSATLVQLFPERTTPTLEAYFVYPQEMRSVARIQVFRDFLVAKAQRWSF</sequence>
<dbReference type="AlphaFoldDB" id="A0A4R1I231"/>
<dbReference type="GO" id="GO:0006351">
    <property type="term" value="P:DNA-templated transcription"/>
    <property type="evidence" value="ECO:0007669"/>
    <property type="project" value="TreeGrafter"/>
</dbReference>
<comment type="caution">
    <text evidence="6">The sequence shown here is derived from an EMBL/GenBank/DDBJ whole genome shotgun (WGS) entry which is preliminary data.</text>
</comment>
<dbReference type="GO" id="GO:0003700">
    <property type="term" value="F:DNA-binding transcription factor activity"/>
    <property type="evidence" value="ECO:0007669"/>
    <property type="project" value="InterPro"/>
</dbReference>
<evidence type="ECO:0000256" key="2">
    <source>
        <dbReference type="ARBA" id="ARBA00023015"/>
    </source>
</evidence>
<feature type="domain" description="HTH lysR-type" evidence="5">
    <location>
        <begin position="18"/>
        <end position="75"/>
    </location>
</feature>
<evidence type="ECO:0000256" key="4">
    <source>
        <dbReference type="ARBA" id="ARBA00023163"/>
    </source>
</evidence>